<dbReference type="GO" id="GO:0097546">
    <property type="term" value="C:ciliary base"/>
    <property type="evidence" value="ECO:0000318"/>
    <property type="project" value="GO_Central"/>
</dbReference>
<name>T1FL78_HELRO</name>
<evidence type="ECO:0000313" key="7">
    <source>
        <dbReference type="EMBL" id="ESN95871.1"/>
    </source>
</evidence>
<evidence type="ECO:0000256" key="5">
    <source>
        <dbReference type="ARBA" id="ARBA00023273"/>
    </source>
</evidence>
<evidence type="ECO:0000256" key="2">
    <source>
        <dbReference type="ARBA" id="ARBA00004245"/>
    </source>
</evidence>
<accession>T1FL78</accession>
<evidence type="ECO:0000313" key="8">
    <source>
        <dbReference type="EnsemblMetazoa" id="HelroP184444"/>
    </source>
</evidence>
<reference evidence="7 9" key="2">
    <citation type="journal article" date="2013" name="Nature">
        <title>Insights into bilaterian evolution from three spiralian genomes.</title>
        <authorList>
            <person name="Simakov O."/>
            <person name="Marletaz F."/>
            <person name="Cho S.J."/>
            <person name="Edsinger-Gonzales E."/>
            <person name="Havlak P."/>
            <person name="Hellsten U."/>
            <person name="Kuo D.H."/>
            <person name="Larsson T."/>
            <person name="Lv J."/>
            <person name="Arendt D."/>
            <person name="Savage R."/>
            <person name="Osoegawa K."/>
            <person name="de Jong P."/>
            <person name="Grimwood J."/>
            <person name="Chapman J.A."/>
            <person name="Shapiro H."/>
            <person name="Aerts A."/>
            <person name="Otillar R.P."/>
            <person name="Terry A.Y."/>
            <person name="Boore J.L."/>
            <person name="Grigoriev I.V."/>
            <person name="Lindberg D.R."/>
            <person name="Seaver E.C."/>
            <person name="Weisblat D.A."/>
            <person name="Putnam N.H."/>
            <person name="Rokhsar D.S."/>
        </authorList>
    </citation>
    <scope>NUCLEOTIDE SEQUENCE</scope>
</reference>
<dbReference type="EMBL" id="AMQM01010084">
    <property type="status" value="NOT_ANNOTATED_CDS"/>
    <property type="molecule type" value="Genomic_DNA"/>
</dbReference>
<dbReference type="HOGENOM" id="CLU_2252921_0_0_1"/>
<sequence>MFPTKHLTDVQQNELMRDLVARQLKNQKLYTNFFVNPNKPAPYVTDKPTSFIEEPLKEECKFLADFCVNDKPPVEKYKYPQTTNMEYGWVQNEDCCNDWSCWDG</sequence>
<reference evidence="9" key="1">
    <citation type="submission" date="2012-12" db="EMBL/GenBank/DDBJ databases">
        <authorList>
            <person name="Hellsten U."/>
            <person name="Grimwood J."/>
            <person name="Chapman J.A."/>
            <person name="Shapiro H."/>
            <person name="Aerts A."/>
            <person name="Otillar R.P."/>
            <person name="Terry A.Y."/>
            <person name="Boore J.L."/>
            <person name="Simakov O."/>
            <person name="Marletaz F."/>
            <person name="Cho S.-J."/>
            <person name="Edsinger-Gonzales E."/>
            <person name="Havlak P."/>
            <person name="Kuo D.-H."/>
            <person name="Larsson T."/>
            <person name="Lv J."/>
            <person name="Arendt D."/>
            <person name="Savage R."/>
            <person name="Osoegawa K."/>
            <person name="de Jong P."/>
            <person name="Lindberg D.R."/>
            <person name="Seaver E.C."/>
            <person name="Weisblat D.A."/>
            <person name="Putnam N.H."/>
            <person name="Grigoriev I.V."/>
            <person name="Rokhsar D.S."/>
        </authorList>
    </citation>
    <scope>NUCLEOTIDE SEQUENCE</scope>
</reference>
<dbReference type="CTD" id="20209577"/>
<evidence type="ECO:0000256" key="3">
    <source>
        <dbReference type="ARBA" id="ARBA00022490"/>
    </source>
</evidence>
<dbReference type="InterPro" id="IPR029214">
    <property type="entry name" value="CFAP144"/>
</dbReference>
<evidence type="ECO:0000313" key="9">
    <source>
        <dbReference type="Proteomes" id="UP000015101"/>
    </source>
</evidence>
<dbReference type="PANTHER" id="PTHR33865">
    <property type="entry name" value="PROTEIN FAM183B"/>
    <property type="match status" value="1"/>
</dbReference>
<comment type="similarity">
    <text evidence="6">Belongs to the CFAP144 family.</text>
</comment>
<reference evidence="8" key="3">
    <citation type="submission" date="2015-06" db="UniProtKB">
        <authorList>
            <consortium name="EnsemblMetazoa"/>
        </authorList>
    </citation>
    <scope>IDENTIFICATION</scope>
</reference>
<organism evidence="8 9">
    <name type="scientific">Helobdella robusta</name>
    <name type="common">Californian leech</name>
    <dbReference type="NCBI Taxonomy" id="6412"/>
    <lineage>
        <taxon>Eukaryota</taxon>
        <taxon>Metazoa</taxon>
        <taxon>Spiralia</taxon>
        <taxon>Lophotrochozoa</taxon>
        <taxon>Annelida</taxon>
        <taxon>Clitellata</taxon>
        <taxon>Hirudinea</taxon>
        <taxon>Rhynchobdellida</taxon>
        <taxon>Glossiphoniidae</taxon>
        <taxon>Helobdella</taxon>
    </lineage>
</organism>
<dbReference type="KEGG" id="hro:HELRODRAFT_184444"/>
<evidence type="ECO:0000256" key="4">
    <source>
        <dbReference type="ARBA" id="ARBA00023212"/>
    </source>
</evidence>
<dbReference type="Proteomes" id="UP000015101">
    <property type="component" value="Unassembled WGS sequence"/>
</dbReference>
<dbReference type="InParanoid" id="T1FL78"/>
<keyword evidence="3" id="KW-0963">Cytoplasm</keyword>
<dbReference type="OrthoDB" id="446290at2759"/>
<keyword evidence="9" id="KW-1185">Reference proteome</keyword>
<dbReference type="PANTHER" id="PTHR33865:SF3">
    <property type="entry name" value="PROTEIN FAM183B"/>
    <property type="match status" value="1"/>
</dbReference>
<gene>
    <name evidence="8" type="primary">20209577</name>
    <name evidence="7" type="ORF">HELRODRAFT_184444</name>
</gene>
<dbReference type="EnsemblMetazoa" id="HelroT184444">
    <property type="protein sequence ID" value="HelroP184444"/>
    <property type="gene ID" value="HelroG184444"/>
</dbReference>
<keyword evidence="5" id="KW-0966">Cell projection</keyword>
<evidence type="ECO:0000256" key="6">
    <source>
        <dbReference type="ARBA" id="ARBA00034777"/>
    </source>
</evidence>
<dbReference type="EMBL" id="KB097498">
    <property type="protein sequence ID" value="ESN95871.1"/>
    <property type="molecule type" value="Genomic_DNA"/>
</dbReference>
<proteinExistence type="inferred from homology"/>
<evidence type="ECO:0000256" key="1">
    <source>
        <dbReference type="ARBA" id="ARBA00004138"/>
    </source>
</evidence>
<comment type="subcellular location">
    <subcellularLocation>
        <location evidence="1">Cell projection</location>
        <location evidence="1">Cilium</location>
    </subcellularLocation>
    <subcellularLocation>
        <location evidence="2">Cytoplasm</location>
        <location evidence="2">Cytoskeleton</location>
    </subcellularLocation>
</comment>
<dbReference type="GeneID" id="20209577"/>
<dbReference type="AlphaFoldDB" id="T1FL78"/>
<dbReference type="RefSeq" id="XP_009026031.1">
    <property type="nucleotide sequence ID" value="XM_009027783.1"/>
</dbReference>
<dbReference type="Pfam" id="PF14886">
    <property type="entry name" value="FAM183"/>
    <property type="match status" value="1"/>
</dbReference>
<keyword evidence="4" id="KW-0206">Cytoskeleton</keyword>
<dbReference type="GO" id="GO:0005856">
    <property type="term" value="C:cytoskeleton"/>
    <property type="evidence" value="ECO:0007669"/>
    <property type="project" value="UniProtKB-SubCell"/>
</dbReference>
<protein>
    <submittedName>
        <fullName evidence="7 8">Uncharacterized protein</fullName>
    </submittedName>
</protein>